<dbReference type="NCBIfam" id="TIGR01090">
    <property type="entry name" value="apt"/>
    <property type="match status" value="1"/>
</dbReference>
<evidence type="ECO:0000256" key="9">
    <source>
        <dbReference type="ARBA" id="ARBA00022679"/>
    </source>
</evidence>
<keyword evidence="10 11" id="KW-0660">Purine salvage</keyword>
<dbReference type="AlphaFoldDB" id="A0A432ZJJ1"/>
<dbReference type="EC" id="2.4.2.7" evidence="6 11"/>
<dbReference type="GO" id="GO:0016208">
    <property type="term" value="F:AMP binding"/>
    <property type="evidence" value="ECO:0007669"/>
    <property type="project" value="TreeGrafter"/>
</dbReference>
<organism evidence="13 14">
    <name type="scientific">Idiomarina seosinensis</name>
    <dbReference type="NCBI Taxonomy" id="281739"/>
    <lineage>
        <taxon>Bacteria</taxon>
        <taxon>Pseudomonadati</taxon>
        <taxon>Pseudomonadota</taxon>
        <taxon>Gammaproteobacteria</taxon>
        <taxon>Alteromonadales</taxon>
        <taxon>Idiomarinaceae</taxon>
        <taxon>Idiomarina</taxon>
    </lineage>
</organism>
<dbReference type="GO" id="GO:0005737">
    <property type="term" value="C:cytoplasm"/>
    <property type="evidence" value="ECO:0007669"/>
    <property type="project" value="UniProtKB-SubCell"/>
</dbReference>
<evidence type="ECO:0000256" key="7">
    <source>
        <dbReference type="ARBA" id="ARBA00022490"/>
    </source>
</evidence>
<evidence type="ECO:0000256" key="1">
    <source>
        <dbReference type="ARBA" id="ARBA00000868"/>
    </source>
</evidence>
<dbReference type="CDD" id="cd06223">
    <property type="entry name" value="PRTases_typeI"/>
    <property type="match status" value="1"/>
</dbReference>
<feature type="domain" description="Phosphoribosyltransferase" evidence="12">
    <location>
        <begin position="30"/>
        <end position="152"/>
    </location>
</feature>
<dbReference type="SUPFAM" id="SSF53271">
    <property type="entry name" value="PRTase-like"/>
    <property type="match status" value="1"/>
</dbReference>
<comment type="similarity">
    <text evidence="5 11">Belongs to the purine/pyrimidine phosphoribosyltransferase family.</text>
</comment>
<evidence type="ECO:0000256" key="6">
    <source>
        <dbReference type="ARBA" id="ARBA00011893"/>
    </source>
</evidence>
<comment type="pathway">
    <text evidence="4 11">Purine metabolism; AMP biosynthesis via salvage pathway; AMP from adenine: step 1/1.</text>
</comment>
<keyword evidence="14" id="KW-1185">Reference proteome</keyword>
<dbReference type="Pfam" id="PF00156">
    <property type="entry name" value="Pribosyltran"/>
    <property type="match status" value="1"/>
</dbReference>
<keyword evidence="8 11" id="KW-0328">Glycosyltransferase</keyword>
<evidence type="ECO:0000313" key="14">
    <source>
        <dbReference type="Proteomes" id="UP000287908"/>
    </source>
</evidence>
<dbReference type="InterPro" id="IPR000836">
    <property type="entry name" value="PRTase_dom"/>
</dbReference>
<gene>
    <name evidence="11" type="primary">apt</name>
    <name evidence="13" type="ORF">CWI81_06185</name>
</gene>
<dbReference type="HAMAP" id="MF_00004">
    <property type="entry name" value="Aden_phosphoribosyltr"/>
    <property type="match status" value="1"/>
</dbReference>
<dbReference type="InterPro" id="IPR029057">
    <property type="entry name" value="PRTase-like"/>
</dbReference>
<dbReference type="NCBIfam" id="NF002634">
    <property type="entry name" value="PRK02304.1-3"/>
    <property type="match status" value="1"/>
</dbReference>
<dbReference type="FunFam" id="3.40.50.2020:FF:000021">
    <property type="entry name" value="Adenine phosphoribosyltransferase"/>
    <property type="match status" value="1"/>
</dbReference>
<evidence type="ECO:0000256" key="4">
    <source>
        <dbReference type="ARBA" id="ARBA00004659"/>
    </source>
</evidence>
<dbReference type="NCBIfam" id="NF002636">
    <property type="entry name" value="PRK02304.1-5"/>
    <property type="match status" value="1"/>
</dbReference>
<dbReference type="GO" id="GO:0002055">
    <property type="term" value="F:adenine binding"/>
    <property type="evidence" value="ECO:0007669"/>
    <property type="project" value="TreeGrafter"/>
</dbReference>
<reference evidence="13 14" key="1">
    <citation type="journal article" date="2011" name="Front. Microbiol.">
        <title>Genomic signatures of strain selection and enhancement in Bacillus atrophaeus var. globigii, a historical biowarfare simulant.</title>
        <authorList>
            <person name="Gibbons H.S."/>
            <person name="Broomall S.M."/>
            <person name="McNew L.A."/>
            <person name="Daligault H."/>
            <person name="Chapman C."/>
            <person name="Bruce D."/>
            <person name="Karavis M."/>
            <person name="Krepps M."/>
            <person name="McGregor P.A."/>
            <person name="Hong C."/>
            <person name="Park K.H."/>
            <person name="Akmal A."/>
            <person name="Feldman A."/>
            <person name="Lin J.S."/>
            <person name="Chang W.E."/>
            <person name="Higgs B.W."/>
            <person name="Demirev P."/>
            <person name="Lindquist J."/>
            <person name="Liem A."/>
            <person name="Fochler E."/>
            <person name="Read T.D."/>
            <person name="Tapia R."/>
            <person name="Johnson S."/>
            <person name="Bishop-Lilly K.A."/>
            <person name="Detter C."/>
            <person name="Han C."/>
            <person name="Sozhamannan S."/>
            <person name="Rosenzweig C.N."/>
            <person name="Skowronski E.W."/>
        </authorList>
    </citation>
    <scope>NUCLEOTIDE SEQUENCE [LARGE SCALE GENOMIC DNA]</scope>
    <source>
        <strain evidence="13 14">CL-SP19</strain>
    </source>
</reference>
<dbReference type="InterPro" id="IPR050054">
    <property type="entry name" value="UPRTase/APRTase"/>
</dbReference>
<comment type="subunit">
    <text evidence="11">Homodimer.</text>
</comment>
<dbReference type="GO" id="GO:0044209">
    <property type="term" value="P:AMP salvage"/>
    <property type="evidence" value="ECO:0007669"/>
    <property type="project" value="UniProtKB-UniRule"/>
</dbReference>
<sequence length="175" mass="18791">MTPDQLKKTIGAIPDYPKPGITFRDITPLLQDREAFAAAIDLFAERYRDSGITQIAAIEARGFIFGAALAKQIGCGVTLLRKPGKLPGATVSQSYQLEYGEDSLEMRADSLNSNDNVLIVDDLLATGGTAEAAAILIKKAKAVIVEAAFLVSLNDLPGEQKLQQQGVACYTLCRF</sequence>
<keyword evidence="7 11" id="KW-0963">Cytoplasm</keyword>
<evidence type="ECO:0000313" key="13">
    <source>
        <dbReference type="EMBL" id="RUO78054.1"/>
    </source>
</evidence>
<dbReference type="PANTHER" id="PTHR32315">
    <property type="entry name" value="ADENINE PHOSPHORIBOSYLTRANSFERASE"/>
    <property type="match status" value="1"/>
</dbReference>
<evidence type="ECO:0000256" key="2">
    <source>
        <dbReference type="ARBA" id="ARBA00003968"/>
    </source>
</evidence>
<comment type="catalytic activity">
    <reaction evidence="1 11">
        <text>AMP + diphosphate = 5-phospho-alpha-D-ribose 1-diphosphate + adenine</text>
        <dbReference type="Rhea" id="RHEA:16609"/>
        <dbReference type="ChEBI" id="CHEBI:16708"/>
        <dbReference type="ChEBI" id="CHEBI:33019"/>
        <dbReference type="ChEBI" id="CHEBI:58017"/>
        <dbReference type="ChEBI" id="CHEBI:456215"/>
        <dbReference type="EC" id="2.4.2.7"/>
    </reaction>
</comment>
<evidence type="ECO:0000256" key="11">
    <source>
        <dbReference type="HAMAP-Rule" id="MF_00004"/>
    </source>
</evidence>
<evidence type="ECO:0000256" key="8">
    <source>
        <dbReference type="ARBA" id="ARBA00022676"/>
    </source>
</evidence>
<dbReference type="UniPathway" id="UPA00588">
    <property type="reaction ID" value="UER00646"/>
</dbReference>
<dbReference type="Proteomes" id="UP000287908">
    <property type="component" value="Unassembled WGS sequence"/>
</dbReference>
<comment type="caution">
    <text evidence="13">The sequence shown here is derived from an EMBL/GenBank/DDBJ whole genome shotgun (WGS) entry which is preliminary data.</text>
</comment>
<dbReference type="Gene3D" id="3.40.50.2020">
    <property type="match status" value="1"/>
</dbReference>
<evidence type="ECO:0000256" key="5">
    <source>
        <dbReference type="ARBA" id="ARBA00008391"/>
    </source>
</evidence>
<dbReference type="InterPro" id="IPR005764">
    <property type="entry name" value="Ade_phspho_trans"/>
</dbReference>
<comment type="subcellular location">
    <subcellularLocation>
        <location evidence="3 11">Cytoplasm</location>
    </subcellularLocation>
</comment>
<dbReference type="OrthoDB" id="9803963at2"/>
<accession>A0A432ZJJ1</accession>
<dbReference type="GO" id="GO:0006166">
    <property type="term" value="P:purine ribonucleoside salvage"/>
    <property type="evidence" value="ECO:0007669"/>
    <property type="project" value="UniProtKB-UniRule"/>
</dbReference>
<dbReference type="EMBL" id="PIQF01000001">
    <property type="protein sequence ID" value="RUO78054.1"/>
    <property type="molecule type" value="Genomic_DNA"/>
</dbReference>
<evidence type="ECO:0000256" key="3">
    <source>
        <dbReference type="ARBA" id="ARBA00004496"/>
    </source>
</evidence>
<evidence type="ECO:0000259" key="12">
    <source>
        <dbReference type="Pfam" id="PF00156"/>
    </source>
</evidence>
<dbReference type="GO" id="GO:0006168">
    <property type="term" value="P:adenine salvage"/>
    <property type="evidence" value="ECO:0007669"/>
    <property type="project" value="InterPro"/>
</dbReference>
<name>A0A432ZJJ1_9GAMM</name>
<comment type="function">
    <text evidence="2 11">Catalyzes a salvage reaction resulting in the formation of AMP, that is energically less costly than de novo synthesis.</text>
</comment>
<protein>
    <recommendedName>
        <fullName evidence="6 11">Adenine phosphoribosyltransferase</fullName>
        <shortName evidence="11">APRT</shortName>
        <ecNumber evidence="6 11">2.4.2.7</ecNumber>
    </recommendedName>
</protein>
<evidence type="ECO:0000256" key="10">
    <source>
        <dbReference type="ARBA" id="ARBA00022726"/>
    </source>
</evidence>
<dbReference type="GO" id="GO:0003999">
    <property type="term" value="F:adenine phosphoribosyltransferase activity"/>
    <property type="evidence" value="ECO:0007669"/>
    <property type="project" value="UniProtKB-UniRule"/>
</dbReference>
<dbReference type="RefSeq" id="WP_126784381.1">
    <property type="nucleotide sequence ID" value="NZ_PIQF01000001.1"/>
</dbReference>
<proteinExistence type="inferred from homology"/>
<dbReference type="PANTHER" id="PTHR32315:SF3">
    <property type="entry name" value="ADENINE PHOSPHORIBOSYLTRANSFERASE"/>
    <property type="match status" value="1"/>
</dbReference>
<keyword evidence="9 11" id="KW-0808">Transferase</keyword>